<evidence type="ECO:0000256" key="5">
    <source>
        <dbReference type="PIRSR" id="PIRSR602081-1"/>
    </source>
</evidence>
<dbReference type="EMBL" id="BNAB01000005">
    <property type="protein sequence ID" value="GHE00780.1"/>
    <property type="molecule type" value="Genomic_DNA"/>
</dbReference>
<organism evidence="9 12">
    <name type="scientific">Allgaiera indica</name>
    <dbReference type="NCBI Taxonomy" id="765699"/>
    <lineage>
        <taxon>Bacteria</taxon>
        <taxon>Pseudomonadati</taxon>
        <taxon>Pseudomonadota</taxon>
        <taxon>Alphaproteobacteria</taxon>
        <taxon>Rhodobacterales</taxon>
        <taxon>Paracoccaceae</taxon>
        <taxon>Allgaiera</taxon>
    </lineage>
</organism>
<dbReference type="EMBL" id="FNOB01000006">
    <property type="protein sequence ID" value="SDW70545.1"/>
    <property type="molecule type" value="Genomic_DNA"/>
</dbReference>
<keyword evidence="4 7" id="KW-0157">Chromophore</keyword>
<evidence type="ECO:0000313" key="9">
    <source>
        <dbReference type="EMBL" id="GHE00780.1"/>
    </source>
</evidence>
<feature type="domain" description="Photolyase/cryptochrome alpha/beta" evidence="8">
    <location>
        <begin position="3"/>
        <end position="129"/>
    </location>
</feature>
<comment type="cofactor">
    <cofactor evidence="1">
        <name>(6R)-5,10-methylene-5,6,7,8-tetrahydrofolate</name>
        <dbReference type="ChEBI" id="CHEBI:15636"/>
    </cofactor>
</comment>
<dbReference type="InterPro" id="IPR005101">
    <property type="entry name" value="Cryptochr/Photolyase_FAD-bd"/>
</dbReference>
<dbReference type="GO" id="GO:0009416">
    <property type="term" value="P:response to light stimulus"/>
    <property type="evidence" value="ECO:0007669"/>
    <property type="project" value="TreeGrafter"/>
</dbReference>
<dbReference type="Gene3D" id="1.25.40.80">
    <property type="match status" value="1"/>
</dbReference>
<protein>
    <submittedName>
        <fullName evidence="9">Deoxyribodipyrimidine photo-lyase</fullName>
    </submittedName>
</protein>
<dbReference type="PANTHER" id="PTHR11455:SF9">
    <property type="entry name" value="CRYPTOCHROME CIRCADIAN CLOCK 5 ISOFORM X1"/>
    <property type="match status" value="1"/>
</dbReference>
<dbReference type="SUPFAM" id="SSF52425">
    <property type="entry name" value="Cryptochrome/photolyase, N-terminal domain"/>
    <property type="match status" value="1"/>
</dbReference>
<dbReference type="PRINTS" id="PR00147">
    <property type="entry name" value="DNAPHOTLYASE"/>
</dbReference>
<dbReference type="GO" id="GO:0006139">
    <property type="term" value="P:nucleobase-containing compound metabolic process"/>
    <property type="evidence" value="ECO:0007669"/>
    <property type="project" value="UniProtKB-ARBA"/>
</dbReference>
<evidence type="ECO:0000313" key="11">
    <source>
        <dbReference type="Proteomes" id="UP000199541"/>
    </source>
</evidence>
<comment type="cofactor">
    <cofactor evidence="5">
        <name>FAD</name>
        <dbReference type="ChEBI" id="CHEBI:57692"/>
    </cofactor>
    <text evidence="5">Binds 1 FAD per subunit.</text>
</comment>
<feature type="binding site" evidence="5">
    <location>
        <begin position="369"/>
        <end position="371"/>
    </location>
    <ligand>
        <name>FAD</name>
        <dbReference type="ChEBI" id="CHEBI:57692"/>
    </ligand>
</feature>
<reference evidence="9" key="1">
    <citation type="journal article" date="2014" name="Int. J. Syst. Evol. Microbiol.">
        <title>Complete genome sequence of Corynebacterium casei LMG S-19264T (=DSM 44701T), isolated from a smear-ripened cheese.</title>
        <authorList>
            <consortium name="US DOE Joint Genome Institute (JGI-PGF)"/>
            <person name="Walter F."/>
            <person name="Albersmeier A."/>
            <person name="Kalinowski J."/>
            <person name="Ruckert C."/>
        </authorList>
    </citation>
    <scope>NUCLEOTIDE SEQUENCE</scope>
    <source>
        <strain evidence="9">CGMCC 1.10859</strain>
    </source>
</reference>
<dbReference type="InterPro" id="IPR036134">
    <property type="entry name" value="Crypto/Photolyase_FAD-like_sf"/>
</dbReference>
<evidence type="ECO:0000313" key="12">
    <source>
        <dbReference type="Proteomes" id="UP000634647"/>
    </source>
</evidence>
<dbReference type="GO" id="GO:0071949">
    <property type="term" value="F:FAD binding"/>
    <property type="evidence" value="ECO:0007669"/>
    <property type="project" value="TreeGrafter"/>
</dbReference>
<feature type="binding site" evidence="5">
    <location>
        <position position="269"/>
    </location>
    <ligand>
        <name>FAD</name>
        <dbReference type="ChEBI" id="CHEBI:57692"/>
    </ligand>
</feature>
<evidence type="ECO:0000256" key="2">
    <source>
        <dbReference type="ARBA" id="ARBA00022630"/>
    </source>
</evidence>
<dbReference type="Proteomes" id="UP000634647">
    <property type="component" value="Unassembled WGS sequence"/>
</dbReference>
<evidence type="ECO:0000256" key="6">
    <source>
        <dbReference type="PIRSR" id="PIRSR602081-2"/>
    </source>
</evidence>
<dbReference type="RefSeq" id="WP_035843983.1">
    <property type="nucleotide sequence ID" value="NZ_BNAB01000005.1"/>
</dbReference>
<evidence type="ECO:0000313" key="10">
    <source>
        <dbReference type="EMBL" id="SDW70545.1"/>
    </source>
</evidence>
<gene>
    <name evidence="9" type="ORF">GCM10008024_13500</name>
    <name evidence="10" type="ORF">SAMN05444006_10641</name>
</gene>
<name>A0AAN4ZZS3_9RHOB</name>
<dbReference type="GO" id="GO:0003677">
    <property type="term" value="F:DNA binding"/>
    <property type="evidence" value="ECO:0007669"/>
    <property type="project" value="TreeGrafter"/>
</dbReference>
<evidence type="ECO:0000256" key="4">
    <source>
        <dbReference type="ARBA" id="ARBA00022991"/>
    </source>
</evidence>
<dbReference type="PANTHER" id="PTHR11455">
    <property type="entry name" value="CRYPTOCHROME"/>
    <property type="match status" value="1"/>
</dbReference>
<dbReference type="GO" id="GO:0006950">
    <property type="term" value="P:response to stress"/>
    <property type="evidence" value="ECO:0007669"/>
    <property type="project" value="UniProtKB-ARBA"/>
</dbReference>
<dbReference type="Pfam" id="PF03441">
    <property type="entry name" value="FAD_binding_7"/>
    <property type="match status" value="1"/>
</dbReference>
<dbReference type="Gene3D" id="1.10.579.10">
    <property type="entry name" value="DNA Cyclobutane Dipyrimidine Photolyase, subunit A, domain 3"/>
    <property type="match status" value="1"/>
</dbReference>
<dbReference type="InterPro" id="IPR036155">
    <property type="entry name" value="Crypto/Photolyase_N_sf"/>
</dbReference>
<feature type="binding site" evidence="5">
    <location>
        <position position="222"/>
    </location>
    <ligand>
        <name>FAD</name>
        <dbReference type="ChEBI" id="CHEBI:57692"/>
    </ligand>
</feature>
<proteinExistence type="inferred from homology"/>
<dbReference type="GO" id="GO:0003904">
    <property type="term" value="F:deoxyribodipyrimidine photo-lyase activity"/>
    <property type="evidence" value="ECO:0007669"/>
    <property type="project" value="TreeGrafter"/>
</dbReference>
<keyword evidence="11" id="KW-1185">Reference proteome</keyword>
<dbReference type="InterPro" id="IPR002081">
    <property type="entry name" value="Cryptochrome/DNA_photolyase_1"/>
</dbReference>
<evidence type="ECO:0000259" key="8">
    <source>
        <dbReference type="PROSITE" id="PS51645"/>
    </source>
</evidence>
<feature type="site" description="Electron transfer via tryptophanyl radical" evidence="6">
    <location>
        <position position="356"/>
    </location>
</feature>
<reference evidence="10 11" key="2">
    <citation type="submission" date="2016-10" db="EMBL/GenBank/DDBJ databases">
        <authorList>
            <person name="Varghese N."/>
            <person name="Submissions S."/>
        </authorList>
    </citation>
    <scope>NUCLEOTIDE SEQUENCE [LARGE SCALE GENOMIC DNA]</scope>
    <source>
        <strain evidence="10 11">DSM 24802</strain>
    </source>
</reference>
<reference evidence="9" key="3">
    <citation type="submission" date="2023-06" db="EMBL/GenBank/DDBJ databases">
        <authorList>
            <person name="Sun Q."/>
            <person name="Zhou Y."/>
        </authorList>
    </citation>
    <scope>NUCLEOTIDE SEQUENCE</scope>
    <source>
        <strain evidence="9">CGMCC 1.10859</strain>
    </source>
</reference>
<evidence type="ECO:0000256" key="1">
    <source>
        <dbReference type="ARBA" id="ARBA00001932"/>
    </source>
</evidence>
<dbReference type="PROSITE" id="PS00394">
    <property type="entry name" value="DNA_PHOTOLYASES_1_1"/>
    <property type="match status" value="1"/>
</dbReference>
<accession>A0AAN4ZZS3</accession>
<dbReference type="Proteomes" id="UP000199541">
    <property type="component" value="Unassembled WGS sequence"/>
</dbReference>
<feature type="binding site" evidence="5">
    <location>
        <begin position="234"/>
        <end position="238"/>
    </location>
    <ligand>
        <name>FAD</name>
        <dbReference type="ChEBI" id="CHEBI:57692"/>
    </ligand>
</feature>
<dbReference type="InterPro" id="IPR006050">
    <property type="entry name" value="DNA_photolyase_N"/>
</dbReference>
<dbReference type="Pfam" id="PF00875">
    <property type="entry name" value="DNA_photolyase"/>
    <property type="match status" value="1"/>
</dbReference>
<dbReference type="Gene3D" id="3.40.50.620">
    <property type="entry name" value="HUPs"/>
    <property type="match status" value="1"/>
</dbReference>
<evidence type="ECO:0000256" key="7">
    <source>
        <dbReference type="RuleBase" id="RU004182"/>
    </source>
</evidence>
<dbReference type="InterPro" id="IPR014729">
    <property type="entry name" value="Rossmann-like_a/b/a_fold"/>
</dbReference>
<dbReference type="AlphaFoldDB" id="A0AAN4ZZS3"/>
<dbReference type="InterPro" id="IPR018394">
    <property type="entry name" value="DNA_photolyase_1_CS_C"/>
</dbReference>
<feature type="site" description="Electron transfer via tryptophanyl radical" evidence="6">
    <location>
        <position position="303"/>
    </location>
</feature>
<evidence type="ECO:0000256" key="3">
    <source>
        <dbReference type="ARBA" id="ARBA00022827"/>
    </source>
</evidence>
<dbReference type="SUPFAM" id="SSF48173">
    <property type="entry name" value="Cryptochrome/photolyase FAD-binding domain"/>
    <property type="match status" value="1"/>
</dbReference>
<dbReference type="PROSITE" id="PS51645">
    <property type="entry name" value="PHR_CRY_ALPHA_BETA"/>
    <property type="match status" value="1"/>
</dbReference>
<keyword evidence="3 5" id="KW-0274">FAD</keyword>
<comment type="similarity">
    <text evidence="7">Belongs to the DNA photolyase family.</text>
</comment>
<feature type="site" description="Electron transfer via tryptophanyl radical" evidence="6">
    <location>
        <position position="379"/>
    </location>
</feature>
<comment type="caution">
    <text evidence="9">The sequence shown here is derived from an EMBL/GenBank/DDBJ whole genome shotgun (WGS) entry which is preliminary data.</text>
</comment>
<sequence length="472" mass="51885">MTAPILCWLRRDLRLADNRLLCAAAETGRPLIAVFILDPETEAIGAAPKWRLERGLAAFAATLQGIGSRLILRRGPALAVLRDLIAETGADTVWWHRLYDGASVARDRAVKSALTEAGITAQSFAGHVLFEPWQVETGAGGPYRVYGPFWRAVRGRPVGASLRAPGGLTPPATWPESDALEAWRLGVGMSRGARVVAKHARIGEAAAQARLDAFLRGPVDDYARLRDFPGAAATSGLSENLTYGEISPRQVWNAGLAAQAAGAPGAEVFLRELAWREFSYHLLYHFPEIETRNWRAEWDAFPWRGDNADAEAWRRGQTGEPLVDAAMRELFVTGTMHNRARMIAASYLTKHLLTDWRVGLAWFAQCLIDWDPAANAMGWQWVAGSGPDAAPYFRVFNPEAQAEKFDKSGEYRRKFLHEGQADPPEPALDFLAAAPRSWHLSRGDAAPVRRIAPVEGRARALAAYHAGRGESR</sequence>
<keyword evidence="2 5" id="KW-0285">Flavoprotein</keyword>